<keyword evidence="4" id="KW-1133">Transmembrane helix</keyword>
<dbReference type="PROSITE" id="PS01124">
    <property type="entry name" value="HTH_ARAC_FAMILY_2"/>
    <property type="match status" value="1"/>
</dbReference>
<feature type="transmembrane region" description="Helical" evidence="4">
    <location>
        <begin position="369"/>
        <end position="388"/>
    </location>
</feature>
<name>A0A5F2C559_9LEPT</name>
<proteinExistence type="predicted"/>
<accession>A0A5F2C559</accession>
<feature type="transmembrane region" description="Helical" evidence="4">
    <location>
        <begin position="308"/>
        <end position="326"/>
    </location>
</feature>
<dbReference type="EMBL" id="RQGU01000036">
    <property type="protein sequence ID" value="TGM26852.1"/>
    <property type="molecule type" value="Genomic_DNA"/>
</dbReference>
<sequence>MLTGKRVLICVLFFPIGLFAKSIEVIEIFSQSPPENLSPKIEYRYLENKFQHCKPETLLSLDSMEWHQNTSEVVRVPRNNSGNWLRFRIVNLSKHPVIRTLSLYWLNLPEAELCSIDSKGKYEVFYSGNETSTLFGFRSLLPHFTIQLSPQEEKTYYLFIQTNENIQYPISLLSESDYESQIHIRSAILSFGCLALIVSLLFCGYYYLRTKRKLFITLPILFVSISLTIYFLHGKEFSSIFKSDHSILRHSYFLFLGMTHLSFFLYLASWSIEEEGTAHRSPFFGISGLLGLFYPLIVSFDFWYENRIWILIINYGVMIHYFYKIHSSLFAFRSYSEICYIGSWAVFFLFSVFKTVFQFEFYPYNWLSAYGIIFYIPIFFIVSSFLAGEVTNKWAVEKILLKRSHLTSVDVNACIENLMRLLKRERIYLKQSLKEEDVAKEIGITVHQLSEIINTEFKTSFPSLLNQYRVEEAKFLLIENPNETTSHIAKLAGFSSRSSFYLEFKKATGSNPNNFRKTNPFY</sequence>
<keyword evidence="4" id="KW-0472">Membrane</keyword>
<keyword evidence="4" id="KW-0812">Transmembrane</keyword>
<evidence type="ECO:0000313" key="9">
    <source>
        <dbReference type="Proteomes" id="UP000298057"/>
    </source>
</evidence>
<dbReference type="GO" id="GO:0043565">
    <property type="term" value="F:sequence-specific DNA binding"/>
    <property type="evidence" value="ECO:0007669"/>
    <property type="project" value="InterPro"/>
</dbReference>
<dbReference type="Pfam" id="PF07696">
    <property type="entry name" value="7TMR-DISMED2"/>
    <property type="match status" value="1"/>
</dbReference>
<dbReference type="InterPro" id="IPR011622">
    <property type="entry name" value="7TMR_DISM_rcpt_extracell_dom2"/>
</dbReference>
<evidence type="ECO:0000256" key="1">
    <source>
        <dbReference type="ARBA" id="ARBA00023015"/>
    </source>
</evidence>
<dbReference type="EMBL" id="RQGV01000024">
    <property type="protein sequence ID" value="TGM10817.1"/>
    <property type="molecule type" value="Genomic_DNA"/>
</dbReference>
<dbReference type="InterPro" id="IPR018060">
    <property type="entry name" value="HTH_AraC"/>
</dbReference>
<dbReference type="Proteomes" id="UP000297832">
    <property type="component" value="Unassembled WGS sequence"/>
</dbReference>
<dbReference type="GO" id="GO:0003700">
    <property type="term" value="F:DNA-binding transcription factor activity"/>
    <property type="evidence" value="ECO:0007669"/>
    <property type="project" value="InterPro"/>
</dbReference>
<dbReference type="InterPro" id="IPR009057">
    <property type="entry name" value="Homeodomain-like_sf"/>
</dbReference>
<feature type="domain" description="HTH araC/xylS-type" evidence="5">
    <location>
        <begin position="419"/>
        <end position="518"/>
    </location>
</feature>
<feature type="transmembrane region" description="Helical" evidence="4">
    <location>
        <begin position="214"/>
        <end position="232"/>
    </location>
</feature>
<feature type="transmembrane region" description="Helical" evidence="4">
    <location>
        <begin position="338"/>
        <end position="357"/>
    </location>
</feature>
<evidence type="ECO:0000256" key="3">
    <source>
        <dbReference type="ARBA" id="ARBA00023163"/>
    </source>
</evidence>
<dbReference type="PANTHER" id="PTHR43280:SF29">
    <property type="entry name" value="ARAC-FAMILY TRANSCRIPTIONAL REGULATOR"/>
    <property type="match status" value="1"/>
</dbReference>
<dbReference type="Gene3D" id="1.10.10.60">
    <property type="entry name" value="Homeodomain-like"/>
    <property type="match status" value="1"/>
</dbReference>
<dbReference type="AlphaFoldDB" id="A0A5F2C559"/>
<evidence type="ECO:0000313" key="8">
    <source>
        <dbReference type="Proteomes" id="UP000297832"/>
    </source>
</evidence>
<reference evidence="7" key="1">
    <citation type="submission" date="2018-10" db="EMBL/GenBank/DDBJ databases">
        <authorList>
            <person name="Vincent A.T."/>
            <person name="Schiettekatte O."/>
            <person name="Bourhy P."/>
            <person name="Veyrier F.J."/>
            <person name="Picardeau M."/>
        </authorList>
    </citation>
    <scope>NUCLEOTIDE SEQUENCE</scope>
    <source>
        <strain evidence="7">201702406</strain>
    </source>
</reference>
<dbReference type="Proteomes" id="UP000298057">
    <property type="component" value="Unassembled WGS sequence"/>
</dbReference>
<feature type="transmembrane region" description="Helical" evidence="4">
    <location>
        <begin position="283"/>
        <end position="302"/>
    </location>
</feature>
<dbReference type="SMART" id="SM00342">
    <property type="entry name" value="HTH_ARAC"/>
    <property type="match status" value="1"/>
</dbReference>
<dbReference type="RefSeq" id="WP_135625976.1">
    <property type="nucleotide sequence ID" value="NZ_RQGU01000036.1"/>
</dbReference>
<dbReference type="SUPFAM" id="SSF46689">
    <property type="entry name" value="Homeodomain-like"/>
    <property type="match status" value="1"/>
</dbReference>
<dbReference type="PANTHER" id="PTHR43280">
    <property type="entry name" value="ARAC-FAMILY TRANSCRIPTIONAL REGULATOR"/>
    <property type="match status" value="1"/>
</dbReference>
<comment type="caution">
    <text evidence="6">The sequence shown here is derived from an EMBL/GenBank/DDBJ whole genome shotgun (WGS) entry which is preliminary data.</text>
</comment>
<evidence type="ECO:0000313" key="7">
    <source>
        <dbReference type="EMBL" id="TGM26852.1"/>
    </source>
</evidence>
<feature type="transmembrane region" description="Helical" evidence="4">
    <location>
        <begin position="187"/>
        <end position="207"/>
    </location>
</feature>
<keyword evidence="2" id="KW-0238">DNA-binding</keyword>
<protein>
    <submittedName>
        <fullName evidence="6">Helix-turn-helix domain-containing protein</fullName>
    </submittedName>
</protein>
<evidence type="ECO:0000256" key="2">
    <source>
        <dbReference type="ARBA" id="ARBA00023125"/>
    </source>
</evidence>
<dbReference type="Pfam" id="PF12833">
    <property type="entry name" value="HTH_18"/>
    <property type="match status" value="1"/>
</dbReference>
<organism evidence="6 8">
    <name type="scientific">Leptospira selangorensis</name>
    <dbReference type="NCBI Taxonomy" id="2484982"/>
    <lineage>
        <taxon>Bacteria</taxon>
        <taxon>Pseudomonadati</taxon>
        <taxon>Spirochaetota</taxon>
        <taxon>Spirochaetia</taxon>
        <taxon>Leptospirales</taxon>
        <taxon>Leptospiraceae</taxon>
        <taxon>Leptospira</taxon>
    </lineage>
</organism>
<keyword evidence="9" id="KW-1185">Reference proteome</keyword>
<gene>
    <name evidence="6" type="ORF">EHQ81_18555</name>
    <name evidence="7" type="ORF">EHQ82_02275</name>
</gene>
<evidence type="ECO:0000313" key="6">
    <source>
        <dbReference type="EMBL" id="TGM10817.1"/>
    </source>
</evidence>
<evidence type="ECO:0000259" key="5">
    <source>
        <dbReference type="PROSITE" id="PS01124"/>
    </source>
</evidence>
<feature type="transmembrane region" description="Helical" evidence="4">
    <location>
        <begin position="252"/>
        <end position="271"/>
    </location>
</feature>
<evidence type="ECO:0000256" key="4">
    <source>
        <dbReference type="SAM" id="Phobius"/>
    </source>
</evidence>
<dbReference type="Gene3D" id="2.60.40.2380">
    <property type="match status" value="1"/>
</dbReference>
<reference evidence="8 9" key="2">
    <citation type="journal article" date="2019" name="PLoS Negl. Trop. Dis.">
        <title>Revisiting the worldwide diversity of Leptospira species in the environment.</title>
        <authorList>
            <person name="Vincent A.T."/>
            <person name="Schiettekatte O."/>
            <person name="Bourhy P."/>
            <person name="Veyrier F.J."/>
            <person name="Picardeau M."/>
        </authorList>
    </citation>
    <scope>NUCLEOTIDE SEQUENCE [LARGE SCALE GENOMIC DNA]</scope>
    <source>
        <strain evidence="6 8">201702405</strain>
        <strain evidence="9">201702406</strain>
    </source>
</reference>
<keyword evidence="1" id="KW-0805">Transcription regulation</keyword>
<keyword evidence="3" id="KW-0804">Transcription</keyword>